<feature type="domain" description="Plastocyanin-like" evidence="7">
    <location>
        <begin position="507"/>
        <end position="614"/>
    </location>
</feature>
<protein>
    <submittedName>
        <fullName evidence="9">Multi-copper oxidase</fullName>
    </submittedName>
</protein>
<sequence>MADAVWRDASDEEPLLPENTLDSVAQASVAKKQRAIPTLRRRSKRLLACVTLGLLAFSSLFWISPWPQNSTPANGGPPSVMPDAFVLDPAFDRTAEPQTRIYRWTVSSVSVPGTNGQRIVVNGRYPGPIIEANVDDRIMVYLTNGLSDGNGTSIHWHGLPQPNTPFYDGPAGTSQCPIPPGATLLYNFTLGGWTGTTFWHGHTDMQHTDGLYGAIVVHGPDDLVSPHYDSDHALVVSDIYLEPVDELLGPYLTETSPDGSPEPVPDWAEINGRGAGAHNEGKYFEVDVQPGTTTRLRLINAGSIAPFRVSIDGHVLTIIEADGAPVEPTRVRDLVMQVAQRYSVLVTRAEHDSTEAFWIRAVMVDKGFGYKKCDSPAISPPLIFHHVSPNITLETRAILRYTSSDENTSTTRLPLPTTTPGPPPGDADWYKLPVFDEWALRPPAAVKYPPPAGPALTLPVAFSVRQTQDRYWRSYINDTSWNVLPLPEAALLEDIAHVNEGRLGVAVWPGDQLIAAVAHGQTVDFVITNEDTNDHPFHLHAYSPWLLGVGDGLYDPATAKLNTVNPLWRDTFTVPGSSWIAVRILADNAGYWTFHCHIAWHLITGGLFQIAIPPADGVPPVIPEDIKEQCRMWL</sequence>
<evidence type="ECO:0000256" key="3">
    <source>
        <dbReference type="ARBA" id="ARBA00023157"/>
    </source>
</evidence>
<dbReference type="SUPFAM" id="SSF49503">
    <property type="entry name" value="Cupredoxins"/>
    <property type="match status" value="3"/>
</dbReference>
<proteinExistence type="inferred from homology"/>
<dbReference type="InterPro" id="IPR011707">
    <property type="entry name" value="Cu-oxidase-like_N"/>
</dbReference>
<feature type="transmembrane region" description="Helical" evidence="5">
    <location>
        <begin position="46"/>
        <end position="64"/>
    </location>
</feature>
<dbReference type="Proteomes" id="UP001218188">
    <property type="component" value="Unassembled WGS sequence"/>
</dbReference>
<dbReference type="EMBL" id="JARJCM010000253">
    <property type="protein sequence ID" value="KAJ7020713.1"/>
    <property type="molecule type" value="Genomic_DNA"/>
</dbReference>
<dbReference type="PANTHER" id="PTHR11709">
    <property type="entry name" value="MULTI-COPPER OXIDASE"/>
    <property type="match status" value="1"/>
</dbReference>
<keyword evidence="5" id="KW-0812">Transmembrane</keyword>
<dbReference type="InterPro" id="IPR045087">
    <property type="entry name" value="Cu-oxidase_fam"/>
</dbReference>
<dbReference type="Pfam" id="PF00394">
    <property type="entry name" value="Cu-oxidase"/>
    <property type="match status" value="1"/>
</dbReference>
<dbReference type="AlphaFoldDB" id="A0AAD6S444"/>
<name>A0AAD6S444_9AGAR</name>
<evidence type="ECO:0000259" key="6">
    <source>
        <dbReference type="Pfam" id="PF00394"/>
    </source>
</evidence>
<dbReference type="Gene3D" id="2.60.40.420">
    <property type="entry name" value="Cupredoxins - blue copper proteins"/>
    <property type="match status" value="3"/>
</dbReference>
<dbReference type="GO" id="GO:0016491">
    <property type="term" value="F:oxidoreductase activity"/>
    <property type="evidence" value="ECO:0007669"/>
    <property type="project" value="InterPro"/>
</dbReference>
<evidence type="ECO:0000259" key="8">
    <source>
        <dbReference type="Pfam" id="PF07732"/>
    </source>
</evidence>
<feature type="domain" description="Plastocyanin-like" evidence="8">
    <location>
        <begin position="110"/>
        <end position="220"/>
    </location>
</feature>
<reference evidence="9" key="1">
    <citation type="submission" date="2023-03" db="EMBL/GenBank/DDBJ databases">
        <title>Massive genome expansion in bonnet fungi (Mycena s.s.) driven by repeated elements and novel gene families across ecological guilds.</title>
        <authorList>
            <consortium name="Lawrence Berkeley National Laboratory"/>
            <person name="Harder C.B."/>
            <person name="Miyauchi S."/>
            <person name="Viragh M."/>
            <person name="Kuo A."/>
            <person name="Thoen E."/>
            <person name="Andreopoulos B."/>
            <person name="Lu D."/>
            <person name="Skrede I."/>
            <person name="Drula E."/>
            <person name="Henrissat B."/>
            <person name="Morin E."/>
            <person name="Kohler A."/>
            <person name="Barry K."/>
            <person name="LaButti K."/>
            <person name="Morin E."/>
            <person name="Salamov A."/>
            <person name="Lipzen A."/>
            <person name="Mereny Z."/>
            <person name="Hegedus B."/>
            <person name="Baldrian P."/>
            <person name="Stursova M."/>
            <person name="Weitz H."/>
            <person name="Taylor A."/>
            <person name="Grigoriev I.V."/>
            <person name="Nagy L.G."/>
            <person name="Martin F."/>
            <person name="Kauserud H."/>
        </authorList>
    </citation>
    <scope>NUCLEOTIDE SEQUENCE</scope>
    <source>
        <strain evidence="9">CBHHK200</strain>
    </source>
</reference>
<keyword evidence="5" id="KW-0472">Membrane</keyword>
<evidence type="ECO:0000313" key="9">
    <source>
        <dbReference type="EMBL" id="KAJ7020713.1"/>
    </source>
</evidence>
<gene>
    <name evidence="9" type="ORF">C8F04DRAFT_1403397</name>
</gene>
<dbReference type="GO" id="GO:0005507">
    <property type="term" value="F:copper ion binding"/>
    <property type="evidence" value="ECO:0007669"/>
    <property type="project" value="InterPro"/>
</dbReference>
<evidence type="ECO:0000313" key="10">
    <source>
        <dbReference type="Proteomes" id="UP001218188"/>
    </source>
</evidence>
<evidence type="ECO:0000256" key="1">
    <source>
        <dbReference type="ARBA" id="ARBA00010609"/>
    </source>
</evidence>
<dbReference type="PANTHER" id="PTHR11709:SF511">
    <property type="entry name" value="LACCASE"/>
    <property type="match status" value="1"/>
</dbReference>
<keyword evidence="5" id="KW-1133">Transmembrane helix</keyword>
<evidence type="ECO:0000256" key="2">
    <source>
        <dbReference type="ARBA" id="ARBA00023008"/>
    </source>
</evidence>
<dbReference type="InterPro" id="IPR011706">
    <property type="entry name" value="Cu-oxidase_C"/>
</dbReference>
<dbReference type="InterPro" id="IPR001117">
    <property type="entry name" value="Cu-oxidase_2nd"/>
</dbReference>
<evidence type="ECO:0000256" key="5">
    <source>
        <dbReference type="SAM" id="Phobius"/>
    </source>
</evidence>
<organism evidence="9 10">
    <name type="scientific">Mycena alexandri</name>
    <dbReference type="NCBI Taxonomy" id="1745969"/>
    <lineage>
        <taxon>Eukaryota</taxon>
        <taxon>Fungi</taxon>
        <taxon>Dikarya</taxon>
        <taxon>Basidiomycota</taxon>
        <taxon>Agaricomycotina</taxon>
        <taxon>Agaricomycetes</taxon>
        <taxon>Agaricomycetidae</taxon>
        <taxon>Agaricales</taxon>
        <taxon>Marasmiineae</taxon>
        <taxon>Mycenaceae</taxon>
        <taxon>Mycena</taxon>
    </lineage>
</organism>
<feature type="domain" description="Plastocyanin-like" evidence="6">
    <location>
        <begin position="233"/>
        <end position="361"/>
    </location>
</feature>
<keyword evidence="2" id="KW-0186">Copper</keyword>
<keyword evidence="3" id="KW-1015">Disulfide bond</keyword>
<comment type="caution">
    <text evidence="9">The sequence shown here is derived from an EMBL/GenBank/DDBJ whole genome shotgun (WGS) entry which is preliminary data.</text>
</comment>
<keyword evidence="4" id="KW-0325">Glycoprotein</keyword>
<evidence type="ECO:0000256" key="4">
    <source>
        <dbReference type="ARBA" id="ARBA00023180"/>
    </source>
</evidence>
<accession>A0AAD6S444</accession>
<keyword evidence="10" id="KW-1185">Reference proteome</keyword>
<evidence type="ECO:0000259" key="7">
    <source>
        <dbReference type="Pfam" id="PF07731"/>
    </source>
</evidence>
<dbReference type="Pfam" id="PF07732">
    <property type="entry name" value="Cu-oxidase_3"/>
    <property type="match status" value="1"/>
</dbReference>
<dbReference type="Pfam" id="PF07731">
    <property type="entry name" value="Cu-oxidase_2"/>
    <property type="match status" value="1"/>
</dbReference>
<comment type="similarity">
    <text evidence="1">Belongs to the multicopper oxidase family.</text>
</comment>
<dbReference type="InterPro" id="IPR008972">
    <property type="entry name" value="Cupredoxin"/>
</dbReference>